<dbReference type="Proteomes" id="UP000827892">
    <property type="component" value="Chromosome X"/>
</dbReference>
<proteinExistence type="predicted"/>
<evidence type="ECO:0000313" key="1">
    <source>
        <dbReference type="EMBL" id="ULT81507.1"/>
    </source>
</evidence>
<organism evidence="1 2">
    <name type="scientific">Caenorhabditis briggsae</name>
    <dbReference type="NCBI Taxonomy" id="6238"/>
    <lineage>
        <taxon>Eukaryota</taxon>
        <taxon>Metazoa</taxon>
        <taxon>Ecdysozoa</taxon>
        <taxon>Nematoda</taxon>
        <taxon>Chromadorea</taxon>
        <taxon>Rhabditida</taxon>
        <taxon>Rhabditina</taxon>
        <taxon>Rhabditomorpha</taxon>
        <taxon>Rhabditoidea</taxon>
        <taxon>Rhabditidae</taxon>
        <taxon>Peloderinae</taxon>
        <taxon>Caenorhabditis</taxon>
    </lineage>
</organism>
<gene>
    <name evidence="1" type="ORF">L3Y34_011449</name>
</gene>
<accession>A0AAE9CUG6</accession>
<dbReference type="EMBL" id="CP090896">
    <property type="protein sequence ID" value="ULT81507.1"/>
    <property type="molecule type" value="Genomic_DNA"/>
</dbReference>
<sequence>MIVGGRGSVPVSMPQPRILFFLKTSSMNALSICQMKTLLSPGKLCARGVRTSGRLHISSKTVCLYSAMIVTHDGRNTHRQQKIIDIVMKSVFKKDWAPTPTP</sequence>
<name>A0AAE9CUG6_CAEBR</name>
<evidence type="ECO:0000313" key="2">
    <source>
        <dbReference type="Proteomes" id="UP000827892"/>
    </source>
</evidence>
<dbReference type="AlphaFoldDB" id="A0AAE9CUG6"/>
<reference evidence="1 2" key="1">
    <citation type="submission" date="2022-05" db="EMBL/GenBank/DDBJ databases">
        <title>Chromosome-level reference genomes for two strains of Caenorhabditis briggsae: an improved platform for comparative genomics.</title>
        <authorList>
            <person name="Stevens L."/>
            <person name="Andersen E.C."/>
        </authorList>
    </citation>
    <scope>NUCLEOTIDE SEQUENCE [LARGE SCALE GENOMIC DNA]</scope>
    <source>
        <strain evidence="1">QX1410_ONT</strain>
        <tissue evidence="1">Whole-organism</tissue>
    </source>
</reference>
<protein>
    <submittedName>
        <fullName evidence="1">Uncharacterized protein</fullName>
    </submittedName>
</protein>